<feature type="compositionally biased region" description="Basic and acidic residues" evidence="1">
    <location>
        <begin position="143"/>
        <end position="155"/>
    </location>
</feature>
<sequence>MQGSYKNNGLPRPYYMKPVKGKGKKGSPYESMQSNYFSTPKKKIIGYLFMLCFFSLSFYWLGQSMRAAPDAEYDIDIGQASTKVGINNILGVVENDKDSSNLGLAGNLAVGSKGDVGIGVNEAPKGGMANEAPVVGNDEDEVIEGKKKQKPVDDHLVDEDSILKDE</sequence>
<dbReference type="RefSeq" id="XP_006685674.1">
    <property type="nucleotide sequence ID" value="XM_006685611.1"/>
</dbReference>
<dbReference type="HOGENOM" id="CLU_103818_0_0_1"/>
<evidence type="ECO:0000256" key="1">
    <source>
        <dbReference type="SAM" id="MobiDB-lite"/>
    </source>
</evidence>
<gene>
    <name evidence="3" type="ORF">CANTEDRAFT_97686</name>
</gene>
<dbReference type="KEGG" id="cten:18250703"/>
<name>G3B133_CANTC</name>
<dbReference type="OrthoDB" id="3997851at2759"/>
<keyword evidence="2" id="KW-0472">Membrane</keyword>
<dbReference type="AlphaFoldDB" id="G3B133"/>
<accession>G3B133</accession>
<keyword evidence="2" id="KW-1133">Transmembrane helix</keyword>
<dbReference type="Proteomes" id="UP000000707">
    <property type="component" value="Unassembled WGS sequence"/>
</dbReference>
<keyword evidence="4" id="KW-1185">Reference proteome</keyword>
<dbReference type="EMBL" id="GL996515">
    <property type="protein sequence ID" value="EGV64868.1"/>
    <property type="molecule type" value="Genomic_DNA"/>
</dbReference>
<dbReference type="GeneID" id="18250703"/>
<reference evidence="3 4" key="1">
    <citation type="journal article" date="2011" name="Proc. Natl. Acad. Sci. U.S.A.">
        <title>Comparative genomics of xylose-fermenting fungi for enhanced biofuel production.</title>
        <authorList>
            <person name="Wohlbach D.J."/>
            <person name="Kuo A."/>
            <person name="Sato T.K."/>
            <person name="Potts K.M."/>
            <person name="Salamov A.A."/>
            <person name="LaButti K.M."/>
            <person name="Sun H."/>
            <person name="Clum A."/>
            <person name="Pangilinan J.L."/>
            <person name="Lindquist E.A."/>
            <person name="Lucas S."/>
            <person name="Lapidus A."/>
            <person name="Jin M."/>
            <person name="Gunawan C."/>
            <person name="Balan V."/>
            <person name="Dale B.E."/>
            <person name="Jeffries T.W."/>
            <person name="Zinkel R."/>
            <person name="Barry K.W."/>
            <person name="Grigoriev I.V."/>
            <person name="Gasch A.P."/>
        </authorList>
    </citation>
    <scope>NUCLEOTIDE SEQUENCE [LARGE SCALE GENOMIC DNA]</scope>
    <source>
        <strain evidence="4">ATCC 10573 / BCRC 21748 / CBS 615 / JCM 9827 / NBRC 10315 / NRRL Y-1498 / VKM Y-70</strain>
    </source>
</reference>
<proteinExistence type="predicted"/>
<feature type="transmembrane region" description="Helical" evidence="2">
    <location>
        <begin position="44"/>
        <end position="61"/>
    </location>
</feature>
<organism evidence="4">
    <name type="scientific">Candida tenuis (strain ATCC 10573 / BCRC 21748 / CBS 615 / JCM 9827 / NBRC 10315 / NRRL Y-1498 / VKM Y-70)</name>
    <name type="common">Yeast</name>
    <name type="synonym">Yamadazyma tenuis</name>
    <dbReference type="NCBI Taxonomy" id="590646"/>
    <lineage>
        <taxon>Eukaryota</taxon>
        <taxon>Fungi</taxon>
        <taxon>Dikarya</taxon>
        <taxon>Ascomycota</taxon>
        <taxon>Saccharomycotina</taxon>
        <taxon>Pichiomycetes</taxon>
        <taxon>Debaryomycetaceae</taxon>
        <taxon>Yamadazyma</taxon>
    </lineage>
</organism>
<keyword evidence="2" id="KW-0812">Transmembrane</keyword>
<evidence type="ECO:0000313" key="3">
    <source>
        <dbReference type="EMBL" id="EGV64868.1"/>
    </source>
</evidence>
<feature type="region of interest" description="Disordered" evidence="1">
    <location>
        <begin position="1"/>
        <end position="28"/>
    </location>
</feature>
<dbReference type="eggNOG" id="ENOG502RQ23">
    <property type="taxonomic scope" value="Eukaryota"/>
</dbReference>
<feature type="region of interest" description="Disordered" evidence="1">
    <location>
        <begin position="122"/>
        <end position="166"/>
    </location>
</feature>
<evidence type="ECO:0000256" key="2">
    <source>
        <dbReference type="SAM" id="Phobius"/>
    </source>
</evidence>
<protein>
    <submittedName>
        <fullName evidence="3">Uncharacterized protein</fullName>
    </submittedName>
</protein>
<evidence type="ECO:0000313" key="4">
    <source>
        <dbReference type="Proteomes" id="UP000000707"/>
    </source>
</evidence>